<dbReference type="InterPro" id="IPR013324">
    <property type="entry name" value="RNA_pol_sigma_r3/r4-like"/>
</dbReference>
<dbReference type="Gene3D" id="1.10.10.1320">
    <property type="entry name" value="Anti-sigma factor, zinc-finger domain"/>
    <property type="match status" value="1"/>
</dbReference>
<evidence type="ECO:0000313" key="10">
    <source>
        <dbReference type="Proteomes" id="UP001183246"/>
    </source>
</evidence>
<dbReference type="SUPFAM" id="SSF88946">
    <property type="entry name" value="Sigma2 domain of RNA polymerase sigma factors"/>
    <property type="match status" value="1"/>
</dbReference>
<evidence type="ECO:0000256" key="1">
    <source>
        <dbReference type="ARBA" id="ARBA00010641"/>
    </source>
</evidence>
<dbReference type="PANTHER" id="PTHR43133">
    <property type="entry name" value="RNA POLYMERASE ECF-TYPE SIGMA FACTO"/>
    <property type="match status" value="1"/>
</dbReference>
<feature type="region of interest" description="Disordered" evidence="6">
    <location>
        <begin position="351"/>
        <end position="384"/>
    </location>
</feature>
<dbReference type="SUPFAM" id="SSF88659">
    <property type="entry name" value="Sigma3 and sigma4 domains of RNA polymerase sigma factors"/>
    <property type="match status" value="1"/>
</dbReference>
<dbReference type="Pfam" id="PF13490">
    <property type="entry name" value="zf-HC2"/>
    <property type="match status" value="1"/>
</dbReference>
<dbReference type="Gene3D" id="1.10.1740.10">
    <property type="match status" value="1"/>
</dbReference>
<evidence type="ECO:0000256" key="4">
    <source>
        <dbReference type="ARBA" id="ARBA00023125"/>
    </source>
</evidence>
<evidence type="ECO:0000256" key="3">
    <source>
        <dbReference type="ARBA" id="ARBA00023082"/>
    </source>
</evidence>
<feature type="compositionally biased region" description="Low complexity" evidence="6">
    <location>
        <begin position="368"/>
        <end position="384"/>
    </location>
</feature>
<feature type="compositionally biased region" description="Pro residues" evidence="6">
    <location>
        <begin position="351"/>
        <end position="360"/>
    </location>
</feature>
<evidence type="ECO:0000256" key="5">
    <source>
        <dbReference type="ARBA" id="ARBA00023163"/>
    </source>
</evidence>
<feature type="domain" description="Putative zinc-finger" evidence="8">
    <location>
        <begin position="200"/>
        <end position="234"/>
    </location>
</feature>
<reference evidence="10" key="1">
    <citation type="submission" date="2023-07" db="EMBL/GenBank/DDBJ databases">
        <title>30 novel species of actinomycetes from the DSMZ collection.</title>
        <authorList>
            <person name="Nouioui I."/>
        </authorList>
    </citation>
    <scope>NUCLEOTIDE SEQUENCE [LARGE SCALE GENOMIC DNA]</scope>
    <source>
        <strain evidence="10">DSM 44938</strain>
    </source>
</reference>
<protein>
    <submittedName>
        <fullName evidence="9">Sigma-70 family RNA polymerase sigma factor</fullName>
    </submittedName>
</protein>
<dbReference type="InterPro" id="IPR041916">
    <property type="entry name" value="Anti_sigma_zinc_sf"/>
</dbReference>
<dbReference type="Gene3D" id="1.10.10.10">
    <property type="entry name" value="Winged helix-like DNA-binding domain superfamily/Winged helix DNA-binding domain"/>
    <property type="match status" value="1"/>
</dbReference>
<dbReference type="RefSeq" id="WP_311703712.1">
    <property type="nucleotide sequence ID" value="NZ_JAVREL010000003.1"/>
</dbReference>
<accession>A0ABU2MPM4</accession>
<dbReference type="EMBL" id="JAVREL010000003">
    <property type="protein sequence ID" value="MDT0342594.1"/>
    <property type="molecule type" value="Genomic_DNA"/>
</dbReference>
<evidence type="ECO:0000313" key="9">
    <source>
        <dbReference type="EMBL" id="MDT0342594.1"/>
    </source>
</evidence>
<feature type="compositionally biased region" description="Low complexity" evidence="6">
    <location>
        <begin position="492"/>
        <end position="511"/>
    </location>
</feature>
<dbReference type="InterPro" id="IPR036388">
    <property type="entry name" value="WH-like_DNA-bd_sf"/>
</dbReference>
<comment type="caution">
    <text evidence="9">The sequence shown here is derived from an EMBL/GenBank/DDBJ whole genome shotgun (WGS) entry which is preliminary data.</text>
</comment>
<dbReference type="InterPro" id="IPR013325">
    <property type="entry name" value="RNA_pol_sigma_r2"/>
</dbReference>
<feature type="domain" description="RNA polymerase sigma-70 region 2" evidence="7">
    <location>
        <begin position="30"/>
        <end position="90"/>
    </location>
</feature>
<dbReference type="PANTHER" id="PTHR43133:SF8">
    <property type="entry name" value="RNA POLYMERASE SIGMA FACTOR HI_1459-RELATED"/>
    <property type="match status" value="1"/>
</dbReference>
<comment type="similarity">
    <text evidence="1">Belongs to the sigma-70 factor family. ECF subfamily.</text>
</comment>
<dbReference type="Pfam" id="PF04542">
    <property type="entry name" value="Sigma70_r2"/>
    <property type="match status" value="1"/>
</dbReference>
<evidence type="ECO:0000256" key="2">
    <source>
        <dbReference type="ARBA" id="ARBA00023015"/>
    </source>
</evidence>
<dbReference type="NCBIfam" id="TIGR02937">
    <property type="entry name" value="sigma70-ECF"/>
    <property type="match status" value="1"/>
</dbReference>
<name>A0ABU2MPM4_9ACTN</name>
<dbReference type="Proteomes" id="UP001183246">
    <property type="component" value="Unassembled WGS sequence"/>
</dbReference>
<evidence type="ECO:0000259" key="7">
    <source>
        <dbReference type="Pfam" id="PF04542"/>
    </source>
</evidence>
<feature type="region of interest" description="Disordered" evidence="6">
    <location>
        <begin position="416"/>
        <end position="523"/>
    </location>
</feature>
<dbReference type="InterPro" id="IPR014284">
    <property type="entry name" value="RNA_pol_sigma-70_dom"/>
</dbReference>
<keyword evidence="3" id="KW-0731">Sigma factor</keyword>
<evidence type="ECO:0000259" key="8">
    <source>
        <dbReference type="Pfam" id="PF13490"/>
    </source>
</evidence>
<organism evidence="9 10">
    <name type="scientific">Streptomyces litchfieldiae</name>
    <dbReference type="NCBI Taxonomy" id="3075543"/>
    <lineage>
        <taxon>Bacteria</taxon>
        <taxon>Bacillati</taxon>
        <taxon>Actinomycetota</taxon>
        <taxon>Actinomycetes</taxon>
        <taxon>Kitasatosporales</taxon>
        <taxon>Streptomycetaceae</taxon>
        <taxon>Streptomyces</taxon>
    </lineage>
</organism>
<evidence type="ECO:0000256" key="6">
    <source>
        <dbReference type="SAM" id="MobiDB-lite"/>
    </source>
</evidence>
<dbReference type="InterPro" id="IPR039425">
    <property type="entry name" value="RNA_pol_sigma-70-like"/>
</dbReference>
<keyword evidence="5" id="KW-0804">Transcription</keyword>
<proteinExistence type="inferred from homology"/>
<sequence>MASGDDNPAVTDGELLVRVRAGDDAGFAELYRRHVGPVRRYARLCCRDAHTAEDLTAEVFARMLRAVRGGSGPETSVRAYLLTMVRRTAAQWGAYARAELPVPEPDTEGSGAPAEVGSDAAALSRADRSLVVQAFQSLPERWQQVLWHTAVEAEPVRRVAPRLGLSANATAVLAFRAREGLREAYLQAHVSASLTGPGECRRFARRLGAYARKPLTRRGNSELRRHLDGCDRCRAAYLELVDLNSTLRGLLPLAALGWFTAGSLRTTARLTGEAAGMAGAGGLAGAGVATTAAGAGGVLSKMAVTATVALAAATATGSAPLVDEGPQEARPGVSATDAGQWSAVLPPGPIAVGSPPPARVPAPRRTPEAGTTREAATETGASAEAVAEGGDGIGAAGETTAGAADEAVTGGVGGVGKEADTLVDPSGCAPGPADAAATILDDCPDDTASPGQPDTTGPRDRGTPPGLDIAEMEPPPFASATPAPGRGAPSVAPAAPLAGESAPAAGGSPLPTGESPSVPAEVP</sequence>
<keyword evidence="4" id="KW-0238">DNA-binding</keyword>
<dbReference type="InterPro" id="IPR027383">
    <property type="entry name" value="Znf_put"/>
</dbReference>
<keyword evidence="10" id="KW-1185">Reference proteome</keyword>
<gene>
    <name evidence="9" type="ORF">RM590_08140</name>
</gene>
<keyword evidence="2" id="KW-0805">Transcription regulation</keyword>
<dbReference type="InterPro" id="IPR007627">
    <property type="entry name" value="RNA_pol_sigma70_r2"/>
</dbReference>